<organism evidence="2 3">
    <name type="scientific">Brevibacterium yomogidense</name>
    <dbReference type="NCBI Taxonomy" id="946573"/>
    <lineage>
        <taxon>Bacteria</taxon>
        <taxon>Bacillati</taxon>
        <taxon>Actinomycetota</taxon>
        <taxon>Actinomycetes</taxon>
        <taxon>Micrococcales</taxon>
        <taxon>Brevibacteriaceae</taxon>
        <taxon>Brevibacterium</taxon>
    </lineage>
</organism>
<gene>
    <name evidence="2" type="ORF">FM105_03380</name>
</gene>
<reference evidence="3" key="1">
    <citation type="submission" date="2017-02" db="EMBL/GenBank/DDBJ databases">
        <authorList>
            <person name="Dridi B."/>
        </authorList>
    </citation>
    <scope>NUCLEOTIDE SEQUENCE [LARGE SCALE GENOMIC DNA]</scope>
    <source>
        <strain evidence="3">B Co 03.10</strain>
    </source>
</reference>
<evidence type="ECO:0000313" key="2">
    <source>
        <dbReference type="EMBL" id="SLM92848.1"/>
    </source>
</evidence>
<dbReference type="EMBL" id="FWFF01000003">
    <property type="protein sequence ID" value="SLM92848.1"/>
    <property type="molecule type" value="Genomic_DNA"/>
</dbReference>
<dbReference type="Proteomes" id="UP000196581">
    <property type="component" value="Unassembled WGS sequence"/>
</dbReference>
<evidence type="ECO:0000256" key="1">
    <source>
        <dbReference type="SAM" id="MobiDB-lite"/>
    </source>
</evidence>
<feature type="region of interest" description="Disordered" evidence="1">
    <location>
        <begin position="169"/>
        <end position="208"/>
    </location>
</feature>
<sequence length="208" mass="21463">MGMSTTAAIADSVLTDAHLHALGLVPLGTETTVESVALAPEDRSACVVRTDAATIIVDGGEQLMALFDASAVALPGTVHVAAAVSSVDYSAYRVFVDGQSVRHLEHEDGEVTVDEGDASPAEDVFRLPSEDEELEGEIDGDILIQSLPQLAGFPVDIFTLTGAAYAAADSGDTADDSAGDSAGPNTSGSEQHDPKSRKRGFFGRLFGA</sequence>
<protein>
    <submittedName>
        <fullName evidence="2">Uncharacterized protein</fullName>
    </submittedName>
</protein>
<name>A0A1X6X2L5_9MICO</name>
<keyword evidence="3" id="KW-1185">Reference proteome</keyword>
<accession>A0A1X6X2L5</accession>
<evidence type="ECO:0000313" key="3">
    <source>
        <dbReference type="Proteomes" id="UP000196581"/>
    </source>
</evidence>
<dbReference type="AlphaFoldDB" id="A0A1X6X2L5"/>
<proteinExistence type="predicted"/>